<evidence type="ECO:0000256" key="5">
    <source>
        <dbReference type="ARBA" id="ARBA00023015"/>
    </source>
</evidence>
<dbReference type="PANTHER" id="PTHR45849">
    <property type="entry name" value="FACT COMPLEX SUBUNIT SSRP1"/>
    <property type="match status" value="1"/>
</dbReference>
<comment type="subcellular location">
    <subcellularLocation>
        <location evidence="9">Nucleus</location>
    </subcellularLocation>
    <subcellularLocation>
        <location evidence="9">Chromosome</location>
    </subcellularLocation>
</comment>
<evidence type="ECO:0000256" key="6">
    <source>
        <dbReference type="ARBA" id="ARBA00023163"/>
    </source>
</evidence>
<keyword evidence="5 9" id="KW-0805">Transcription regulation</keyword>
<name>A0AAN9KH59_CLITE</name>
<keyword evidence="12" id="KW-1185">Reference proteome</keyword>
<sequence>MQIDYVEFERHAAGGSNMHYFDLLITLKSEQEHLFCNIQRNEYHSLYEFISSKGLKIMNLGNGQPTVGMAKVLESDDDDAVDPHLERIKGLVSEAISFISLPGQLLGVSQLLAVLLTSVTVPLFCHSLRLFNSDRTPLSGSILLVREEAINFISLLDQLVGVSQLLMVFLTDAAMSLFCHSLSHLLLPQLSVIAPYSMQTPEFDSVLTLYLPILQPIQSHDEL</sequence>
<comment type="similarity">
    <text evidence="1 9">Belongs to the SSRP1 family.</text>
</comment>
<organism evidence="11 12">
    <name type="scientific">Clitoria ternatea</name>
    <name type="common">Butterfly pea</name>
    <dbReference type="NCBI Taxonomy" id="43366"/>
    <lineage>
        <taxon>Eukaryota</taxon>
        <taxon>Viridiplantae</taxon>
        <taxon>Streptophyta</taxon>
        <taxon>Embryophyta</taxon>
        <taxon>Tracheophyta</taxon>
        <taxon>Spermatophyta</taxon>
        <taxon>Magnoliopsida</taxon>
        <taxon>eudicotyledons</taxon>
        <taxon>Gunneridae</taxon>
        <taxon>Pentapetalae</taxon>
        <taxon>rosids</taxon>
        <taxon>fabids</taxon>
        <taxon>Fabales</taxon>
        <taxon>Fabaceae</taxon>
        <taxon>Papilionoideae</taxon>
        <taxon>50 kb inversion clade</taxon>
        <taxon>NPAAA clade</taxon>
        <taxon>indigoferoid/millettioid clade</taxon>
        <taxon>Phaseoleae</taxon>
        <taxon>Clitoria</taxon>
    </lineage>
</organism>
<keyword evidence="8 9" id="KW-0539">Nucleus</keyword>
<evidence type="ECO:0000259" key="10">
    <source>
        <dbReference type="SMART" id="SM01287"/>
    </source>
</evidence>
<dbReference type="SUPFAM" id="SSF50729">
    <property type="entry name" value="PH domain-like"/>
    <property type="match status" value="1"/>
</dbReference>
<protein>
    <recommendedName>
        <fullName evidence="9">FACT complex subunit SSRP1</fullName>
    </recommendedName>
</protein>
<comment type="function">
    <text evidence="9">Component of the FACT complex, a general chromatin factor that acts to reorganize nucleosomes. The FACT complex is involved in multiple processes that require DNA as a template such as mRNA elongation, DNA replication and DNA repair. During transcription elongation the FACT complex acts as a histone chaperone that both destabilizes and restores nucleosomal structure. It facilitates the passage of RNA polymerase II and transcription by promoting the dissociation of one histone H2A-H2B dimer from the nucleosome, then subsequently promotes the reestablishment of the nucleosome following the passage of RNA polymerase II.</text>
</comment>
<evidence type="ECO:0000256" key="4">
    <source>
        <dbReference type="ARBA" id="ARBA00022763"/>
    </source>
</evidence>
<evidence type="ECO:0000256" key="3">
    <source>
        <dbReference type="ARBA" id="ARBA00022705"/>
    </source>
</evidence>
<dbReference type="GO" id="GO:0003677">
    <property type="term" value="F:DNA binding"/>
    <property type="evidence" value="ECO:0007669"/>
    <property type="project" value="InterPro"/>
</dbReference>
<dbReference type="PRINTS" id="PR00887">
    <property type="entry name" value="SSRCOGNITION"/>
</dbReference>
<reference evidence="11 12" key="1">
    <citation type="submission" date="2024-01" db="EMBL/GenBank/DDBJ databases">
        <title>The genomes of 5 underutilized Papilionoideae crops provide insights into root nodulation and disease resistance.</title>
        <authorList>
            <person name="Yuan L."/>
        </authorList>
    </citation>
    <scope>NUCLEOTIDE SEQUENCE [LARGE SCALE GENOMIC DNA]</scope>
    <source>
        <strain evidence="11">LY-2023</strain>
        <tissue evidence="11">Leaf</tissue>
    </source>
</reference>
<gene>
    <name evidence="11" type="ORF">RJT34_01502</name>
</gene>
<evidence type="ECO:0000256" key="9">
    <source>
        <dbReference type="RuleBase" id="RU364013"/>
    </source>
</evidence>
<evidence type="ECO:0000256" key="7">
    <source>
        <dbReference type="ARBA" id="ARBA00023204"/>
    </source>
</evidence>
<dbReference type="AlphaFoldDB" id="A0AAN9KH59"/>
<dbReference type="GO" id="GO:0006281">
    <property type="term" value="P:DNA repair"/>
    <property type="evidence" value="ECO:0007669"/>
    <property type="project" value="UniProtKB-KW"/>
</dbReference>
<keyword evidence="4 9" id="KW-0227">DNA damage</keyword>
<keyword evidence="2 9" id="KW-0158">Chromosome</keyword>
<dbReference type="GO" id="GO:0031491">
    <property type="term" value="F:nucleosome binding"/>
    <property type="evidence" value="ECO:0007669"/>
    <property type="project" value="TreeGrafter"/>
</dbReference>
<dbReference type="Proteomes" id="UP001359559">
    <property type="component" value="Unassembled WGS sequence"/>
</dbReference>
<keyword evidence="6 9" id="KW-0804">Transcription</keyword>
<evidence type="ECO:0000256" key="8">
    <source>
        <dbReference type="ARBA" id="ARBA00023242"/>
    </source>
</evidence>
<accession>A0AAN9KH59</accession>
<dbReference type="GO" id="GO:0042393">
    <property type="term" value="F:histone binding"/>
    <property type="evidence" value="ECO:0007669"/>
    <property type="project" value="TreeGrafter"/>
</dbReference>
<comment type="caution">
    <text evidence="11">The sequence shown here is derived from an EMBL/GenBank/DDBJ whole genome shotgun (WGS) entry which is preliminary data.</text>
</comment>
<dbReference type="GO" id="GO:0035101">
    <property type="term" value="C:FACT complex"/>
    <property type="evidence" value="ECO:0007669"/>
    <property type="project" value="TreeGrafter"/>
</dbReference>
<dbReference type="GO" id="GO:0006260">
    <property type="term" value="P:DNA replication"/>
    <property type="evidence" value="ECO:0007669"/>
    <property type="project" value="UniProtKB-KW"/>
</dbReference>
<dbReference type="PANTHER" id="PTHR45849:SF1">
    <property type="entry name" value="FACT COMPLEX SUBUNIT SSRP1"/>
    <property type="match status" value="1"/>
</dbReference>
<proteinExistence type="inferred from homology"/>
<dbReference type="InterPro" id="IPR000969">
    <property type="entry name" value="SSRP1/POB3"/>
</dbReference>
<evidence type="ECO:0000313" key="11">
    <source>
        <dbReference type="EMBL" id="KAK7317352.1"/>
    </source>
</evidence>
<keyword evidence="3 9" id="KW-0235">DNA replication</keyword>
<dbReference type="Pfam" id="PF08512">
    <property type="entry name" value="Rttp106-like_middle"/>
    <property type="match status" value="1"/>
</dbReference>
<evidence type="ECO:0000313" key="12">
    <source>
        <dbReference type="Proteomes" id="UP001359559"/>
    </source>
</evidence>
<evidence type="ECO:0000256" key="2">
    <source>
        <dbReference type="ARBA" id="ARBA00022454"/>
    </source>
</evidence>
<dbReference type="EMBL" id="JAYKXN010000001">
    <property type="protein sequence ID" value="KAK7317352.1"/>
    <property type="molecule type" value="Genomic_DNA"/>
</dbReference>
<keyword evidence="7 9" id="KW-0234">DNA repair</keyword>
<evidence type="ECO:0000256" key="1">
    <source>
        <dbReference type="ARBA" id="ARBA00010060"/>
    </source>
</evidence>
<dbReference type="InterPro" id="IPR013719">
    <property type="entry name" value="RTT106/SPT16-like_middle_dom"/>
</dbReference>
<dbReference type="InterPro" id="IPR011993">
    <property type="entry name" value="PH-like_dom_sf"/>
</dbReference>
<feature type="domain" description="Histone chaperone RTT106/FACT complex subunit SPT16-like middle" evidence="10">
    <location>
        <begin position="2"/>
        <end position="60"/>
    </location>
</feature>
<dbReference type="InterPro" id="IPR050454">
    <property type="entry name" value="RTT106/SSRP1_HistChap/FACT"/>
</dbReference>
<dbReference type="SMART" id="SM01287">
    <property type="entry name" value="Rtt106"/>
    <property type="match status" value="1"/>
</dbReference>
<dbReference type="Gene3D" id="2.30.29.30">
    <property type="entry name" value="Pleckstrin-homology domain (PH domain)/Phosphotyrosine-binding domain (PTB)"/>
    <property type="match status" value="1"/>
</dbReference>